<sequence length="232" mass="25205">MTDLLKAEFYKLSRSRSFWGITLFSLLLGSVLLLDSIATTDGLLNASLFNTPLLYFLPIVFGSLFVGADFAERTLHSFVSAGHKRSSVLFAKTAAYQTAGLLILGLPLVIHWLLGILTGNGGRIAWAQIFSDAALLSAAVIAMGMLPLVCGFIFRDVGRTLGVPIVLYFIMIFLLNGDSARKTAIFLPMGQLRLLALNDLPVSKLILIGIDLLWAVLLYAAAYCSFCHSDLD</sequence>
<dbReference type="AlphaFoldDB" id="A0A174LXW0"/>
<protein>
    <submittedName>
        <fullName evidence="2">Uncharacterized protein conserved in bacteria</fullName>
    </submittedName>
</protein>
<dbReference type="RefSeq" id="WP_050642518.1">
    <property type="nucleotide sequence ID" value="NZ_CABKUE010000009.1"/>
</dbReference>
<organism evidence="2 3">
    <name type="scientific">Faecalicatena contorta</name>
    <dbReference type="NCBI Taxonomy" id="39482"/>
    <lineage>
        <taxon>Bacteria</taxon>
        <taxon>Bacillati</taxon>
        <taxon>Bacillota</taxon>
        <taxon>Clostridia</taxon>
        <taxon>Lachnospirales</taxon>
        <taxon>Lachnospiraceae</taxon>
        <taxon>Faecalicatena</taxon>
    </lineage>
</organism>
<dbReference type="OrthoDB" id="1701857at2"/>
<dbReference type="Proteomes" id="UP000095544">
    <property type="component" value="Unassembled WGS sequence"/>
</dbReference>
<dbReference type="EMBL" id="CYZU01000077">
    <property type="protein sequence ID" value="CUP29012.1"/>
    <property type="molecule type" value="Genomic_DNA"/>
</dbReference>
<keyword evidence="1" id="KW-1133">Transmembrane helix</keyword>
<feature type="transmembrane region" description="Helical" evidence="1">
    <location>
        <begin position="161"/>
        <end position="177"/>
    </location>
</feature>
<feature type="transmembrane region" description="Helical" evidence="1">
    <location>
        <begin position="93"/>
        <end position="114"/>
    </location>
</feature>
<evidence type="ECO:0000256" key="1">
    <source>
        <dbReference type="SAM" id="Phobius"/>
    </source>
</evidence>
<gene>
    <name evidence="2" type="ORF">ERS852491_04763</name>
</gene>
<feature type="transmembrane region" description="Helical" evidence="1">
    <location>
        <begin position="18"/>
        <end position="38"/>
    </location>
</feature>
<keyword evidence="1" id="KW-0472">Membrane</keyword>
<feature type="transmembrane region" description="Helical" evidence="1">
    <location>
        <begin position="53"/>
        <end position="72"/>
    </location>
</feature>
<dbReference type="Pfam" id="PF12730">
    <property type="entry name" value="ABC2_membrane_4"/>
    <property type="match status" value="1"/>
</dbReference>
<dbReference type="STRING" id="39482.ERS852491_04763"/>
<keyword evidence="1" id="KW-0812">Transmembrane</keyword>
<feature type="transmembrane region" description="Helical" evidence="1">
    <location>
        <begin position="134"/>
        <end position="154"/>
    </location>
</feature>
<accession>A0A174LXW0</accession>
<reference evidence="2 3" key="1">
    <citation type="submission" date="2015-09" db="EMBL/GenBank/DDBJ databases">
        <authorList>
            <consortium name="Pathogen Informatics"/>
        </authorList>
    </citation>
    <scope>NUCLEOTIDE SEQUENCE [LARGE SCALE GENOMIC DNA]</scope>
    <source>
        <strain evidence="2 3">2789STDY5834876</strain>
    </source>
</reference>
<feature type="transmembrane region" description="Helical" evidence="1">
    <location>
        <begin position="205"/>
        <end position="226"/>
    </location>
</feature>
<evidence type="ECO:0000313" key="3">
    <source>
        <dbReference type="Proteomes" id="UP000095544"/>
    </source>
</evidence>
<name>A0A174LXW0_9FIRM</name>
<proteinExistence type="predicted"/>
<evidence type="ECO:0000313" key="2">
    <source>
        <dbReference type="EMBL" id="CUP29012.1"/>
    </source>
</evidence>